<sequence length="281" mass="32363">MPPMNHLNELDDEELDYKIHSDGSPFSPLVDDHSLVRNDDGVEEVVANEKPDGAGDEIGGNVVHNEARNEAAKRAVPKRKRKSYSFRSRLKAPRALNSASAIIHYFDGCPPTTESPPKKNRANAHKKSFQYRSNLRPLYELIENKKFSDCQIIELKKTPFWAFFHAFTSKKVNYGKIEKNDYMIRYIMQRYFVGKKRTVTDEEIRLLFGIECGSMPLDFKYSNKPHSEFVDRHLKVVPMMTRSIFKDKFDEAFKGKTVADFKDVAIILCLYVCCTLFFAGT</sequence>
<accession>A0ACC0MB44</accession>
<evidence type="ECO:0000313" key="1">
    <source>
        <dbReference type="EMBL" id="KAI8538065.1"/>
    </source>
</evidence>
<evidence type="ECO:0000313" key="2">
    <source>
        <dbReference type="Proteomes" id="UP001062846"/>
    </source>
</evidence>
<name>A0ACC0MB44_RHOML</name>
<proteinExistence type="predicted"/>
<comment type="caution">
    <text evidence="1">The sequence shown here is derived from an EMBL/GenBank/DDBJ whole genome shotgun (WGS) entry which is preliminary data.</text>
</comment>
<protein>
    <submittedName>
        <fullName evidence="1">Uncharacterized protein</fullName>
    </submittedName>
</protein>
<dbReference type="EMBL" id="CM046396">
    <property type="protein sequence ID" value="KAI8538065.1"/>
    <property type="molecule type" value="Genomic_DNA"/>
</dbReference>
<dbReference type="Proteomes" id="UP001062846">
    <property type="component" value="Chromosome 9"/>
</dbReference>
<gene>
    <name evidence="1" type="ORF">RHMOL_Rhmol09G0072600</name>
</gene>
<organism evidence="1 2">
    <name type="scientific">Rhododendron molle</name>
    <name type="common">Chinese azalea</name>
    <name type="synonym">Azalea mollis</name>
    <dbReference type="NCBI Taxonomy" id="49168"/>
    <lineage>
        <taxon>Eukaryota</taxon>
        <taxon>Viridiplantae</taxon>
        <taxon>Streptophyta</taxon>
        <taxon>Embryophyta</taxon>
        <taxon>Tracheophyta</taxon>
        <taxon>Spermatophyta</taxon>
        <taxon>Magnoliopsida</taxon>
        <taxon>eudicotyledons</taxon>
        <taxon>Gunneridae</taxon>
        <taxon>Pentapetalae</taxon>
        <taxon>asterids</taxon>
        <taxon>Ericales</taxon>
        <taxon>Ericaceae</taxon>
        <taxon>Ericoideae</taxon>
        <taxon>Rhodoreae</taxon>
        <taxon>Rhododendron</taxon>
    </lineage>
</organism>
<keyword evidence="2" id="KW-1185">Reference proteome</keyword>
<reference evidence="1" key="1">
    <citation type="submission" date="2022-02" db="EMBL/GenBank/DDBJ databases">
        <title>Plant Genome Project.</title>
        <authorList>
            <person name="Zhang R.-G."/>
        </authorList>
    </citation>
    <scope>NUCLEOTIDE SEQUENCE</scope>
    <source>
        <strain evidence="1">AT1</strain>
    </source>
</reference>